<keyword evidence="3 6" id="KW-0808">Transferase</keyword>
<sequence>MPQFHQCPRSRVPPSDRITSGGGGRCGGIKQNQEFSRMDVPCPPVVDVVMTAYNSARTIERSIASLQRQSLRNIRIIVVDDASTDDTAVIVARLAAGDPRIELVRQPVNRRIVGAANEGLSLCRAPYVARQDSDDLSLPERLATEVAYLDANPDCVAVSAYARQVDETGRFLGTLSRPAPPAEADPRWFPSREPYLMHPFLLARREALEAVGGYRHVFYAEDTDLYWRLREIGRLHTIPAIMGDYTIHAGSITGRSPLNGRVSAVNSQLSALSSLRREQGRPDLSFPAERLAEYEAAETVEEMLVVAGSQLAGEERDYLRLAVAAKLVEVAAYRPYFLAPADCSFVRRTITRNWRRLHRGNASVLRNELVSLGTKLLYNRRFRDLVTLLPASLLGSAVGRVASYTLRHRLARLGAASA</sequence>
<dbReference type="CDD" id="cd00761">
    <property type="entry name" value="Glyco_tranf_GTA_type"/>
    <property type="match status" value="1"/>
</dbReference>
<gene>
    <name evidence="6" type="ORF">EAH89_16985</name>
</gene>
<dbReference type="PANTHER" id="PTHR43685">
    <property type="entry name" value="GLYCOSYLTRANSFERASE"/>
    <property type="match status" value="1"/>
</dbReference>
<evidence type="ECO:0000313" key="7">
    <source>
        <dbReference type="Proteomes" id="UP000317078"/>
    </source>
</evidence>
<dbReference type="InterPro" id="IPR050834">
    <property type="entry name" value="Glycosyltransf_2"/>
</dbReference>
<evidence type="ECO:0000256" key="2">
    <source>
        <dbReference type="ARBA" id="ARBA00022676"/>
    </source>
</evidence>
<dbReference type="Proteomes" id="UP000317078">
    <property type="component" value="Unassembled WGS sequence"/>
</dbReference>
<comment type="similarity">
    <text evidence="1">Belongs to the glycosyltransferase 2 family.</text>
</comment>
<evidence type="ECO:0000256" key="1">
    <source>
        <dbReference type="ARBA" id="ARBA00006739"/>
    </source>
</evidence>
<name>A0A502FUC4_9PROT</name>
<dbReference type="GO" id="GO:0016757">
    <property type="term" value="F:glycosyltransferase activity"/>
    <property type="evidence" value="ECO:0007669"/>
    <property type="project" value="UniProtKB-KW"/>
</dbReference>
<organism evidence="6 7">
    <name type="scientific">Muricoccus nepalensis</name>
    <dbReference type="NCBI Taxonomy" id="1854500"/>
    <lineage>
        <taxon>Bacteria</taxon>
        <taxon>Pseudomonadati</taxon>
        <taxon>Pseudomonadota</taxon>
        <taxon>Alphaproteobacteria</taxon>
        <taxon>Acetobacterales</taxon>
        <taxon>Roseomonadaceae</taxon>
        <taxon>Muricoccus</taxon>
    </lineage>
</organism>
<evidence type="ECO:0000259" key="5">
    <source>
        <dbReference type="Pfam" id="PF00535"/>
    </source>
</evidence>
<dbReference type="Pfam" id="PF00535">
    <property type="entry name" value="Glycos_transf_2"/>
    <property type="match status" value="1"/>
</dbReference>
<comment type="caution">
    <text evidence="6">The sequence shown here is derived from an EMBL/GenBank/DDBJ whole genome shotgun (WGS) entry which is preliminary data.</text>
</comment>
<evidence type="ECO:0000313" key="6">
    <source>
        <dbReference type="EMBL" id="TPG53217.1"/>
    </source>
</evidence>
<keyword evidence="2" id="KW-0328">Glycosyltransferase</keyword>
<dbReference type="EMBL" id="RCZP01000018">
    <property type="protein sequence ID" value="TPG53217.1"/>
    <property type="molecule type" value="Genomic_DNA"/>
</dbReference>
<dbReference type="Gene3D" id="3.90.550.10">
    <property type="entry name" value="Spore Coat Polysaccharide Biosynthesis Protein SpsA, Chain A"/>
    <property type="match status" value="1"/>
</dbReference>
<feature type="domain" description="Glycosyltransferase 2-like" evidence="5">
    <location>
        <begin position="48"/>
        <end position="211"/>
    </location>
</feature>
<evidence type="ECO:0000256" key="4">
    <source>
        <dbReference type="SAM" id="MobiDB-lite"/>
    </source>
</evidence>
<dbReference type="InterPro" id="IPR001173">
    <property type="entry name" value="Glyco_trans_2-like"/>
</dbReference>
<evidence type="ECO:0000256" key="3">
    <source>
        <dbReference type="ARBA" id="ARBA00022679"/>
    </source>
</evidence>
<dbReference type="InterPro" id="IPR029044">
    <property type="entry name" value="Nucleotide-diphossugar_trans"/>
</dbReference>
<keyword evidence="7" id="KW-1185">Reference proteome</keyword>
<dbReference type="AlphaFoldDB" id="A0A502FUC4"/>
<dbReference type="SUPFAM" id="SSF53448">
    <property type="entry name" value="Nucleotide-diphospho-sugar transferases"/>
    <property type="match status" value="1"/>
</dbReference>
<proteinExistence type="inferred from homology"/>
<feature type="region of interest" description="Disordered" evidence="4">
    <location>
        <begin position="1"/>
        <end position="30"/>
    </location>
</feature>
<dbReference type="PANTHER" id="PTHR43685:SF5">
    <property type="entry name" value="GLYCOSYLTRANSFERASE EPSE-RELATED"/>
    <property type="match status" value="1"/>
</dbReference>
<accession>A0A502FUC4</accession>
<reference evidence="6 7" key="1">
    <citation type="journal article" date="2019" name="Environ. Microbiol.">
        <title>Species interactions and distinct microbial communities in high Arctic permafrost affected cryosols are associated with the CH4 and CO2 gas fluxes.</title>
        <authorList>
            <person name="Altshuler I."/>
            <person name="Hamel J."/>
            <person name="Turney S."/>
            <person name="Magnuson E."/>
            <person name="Levesque R."/>
            <person name="Greer C."/>
            <person name="Whyte L.G."/>
        </authorList>
    </citation>
    <scope>NUCLEOTIDE SEQUENCE [LARGE SCALE GENOMIC DNA]</scope>
    <source>
        <strain evidence="6 7">S9.3B</strain>
    </source>
</reference>
<protein>
    <submittedName>
        <fullName evidence="6">Glycosyltransferase family 2 protein</fullName>
    </submittedName>
</protein>
<dbReference type="OrthoDB" id="7296636at2"/>